<proteinExistence type="inferred from homology"/>
<name>F2URP9_SALR5</name>
<accession>F2URP9</accession>
<dbReference type="STRING" id="946362.F2URP9"/>
<dbReference type="InParanoid" id="F2URP9"/>
<evidence type="ECO:0000259" key="2">
    <source>
        <dbReference type="SMART" id="SM01000"/>
    </source>
</evidence>
<gene>
    <name evidence="3" type="ORF">PTSG_10559</name>
</gene>
<comment type="similarity">
    <text evidence="1">Belongs to the AHA1 family.</text>
</comment>
<dbReference type="Pfam" id="PF09229">
    <property type="entry name" value="Aha1_N"/>
    <property type="match status" value="1"/>
</dbReference>
<dbReference type="GO" id="GO:0006457">
    <property type="term" value="P:protein folding"/>
    <property type="evidence" value="ECO:0007669"/>
    <property type="project" value="TreeGrafter"/>
</dbReference>
<dbReference type="GO" id="GO:0005829">
    <property type="term" value="C:cytosol"/>
    <property type="evidence" value="ECO:0007669"/>
    <property type="project" value="TreeGrafter"/>
</dbReference>
<dbReference type="Gene3D" id="3.15.10.20">
    <property type="entry name" value="Activator of Hsp90 ATPase Aha1, N-terminal domain"/>
    <property type="match status" value="1"/>
</dbReference>
<dbReference type="GO" id="GO:0001671">
    <property type="term" value="F:ATPase activator activity"/>
    <property type="evidence" value="ECO:0007669"/>
    <property type="project" value="InterPro"/>
</dbReference>
<dbReference type="AlphaFoldDB" id="F2URP9"/>
<dbReference type="eggNOG" id="KOG2936">
    <property type="taxonomic scope" value="Eukaryota"/>
</dbReference>
<dbReference type="SUPFAM" id="SSF103111">
    <property type="entry name" value="Activator of Hsp90 ATPase, Aha1"/>
    <property type="match status" value="1"/>
</dbReference>
<dbReference type="PANTHER" id="PTHR13009">
    <property type="entry name" value="HEAT SHOCK PROTEIN 90 HSP90 CO-CHAPERONE AHA-1"/>
    <property type="match status" value="1"/>
</dbReference>
<dbReference type="KEGG" id="sre:PTSG_10559"/>
<dbReference type="OrthoDB" id="567237at2759"/>
<dbReference type="PANTHER" id="PTHR13009:SF22">
    <property type="entry name" value="LD43819P"/>
    <property type="match status" value="1"/>
</dbReference>
<organism evidence="4">
    <name type="scientific">Salpingoeca rosetta (strain ATCC 50818 / BSB-021)</name>
    <dbReference type="NCBI Taxonomy" id="946362"/>
    <lineage>
        <taxon>Eukaryota</taxon>
        <taxon>Choanoflagellata</taxon>
        <taxon>Craspedida</taxon>
        <taxon>Salpingoecidae</taxon>
        <taxon>Salpingoeca</taxon>
    </lineage>
</organism>
<dbReference type="InterPro" id="IPR015310">
    <property type="entry name" value="AHSA1-like_N"/>
</dbReference>
<evidence type="ECO:0000256" key="1">
    <source>
        <dbReference type="ARBA" id="ARBA00006817"/>
    </source>
</evidence>
<dbReference type="SMART" id="SM01000">
    <property type="entry name" value="Aha1_N"/>
    <property type="match status" value="1"/>
</dbReference>
<dbReference type="GO" id="GO:0051087">
    <property type="term" value="F:protein-folding chaperone binding"/>
    <property type="evidence" value="ECO:0007669"/>
    <property type="project" value="InterPro"/>
</dbReference>
<sequence length="112" mass="12410">MASQWNSAGTWEERDVSKWATEQLTKLLEPLSVDAAPVQAQVTKVKCNGEARKLIVRGKPRVGFEYELELKFKGAVQVEVRKGSARPSQLEAPFQSALASALSTFYEDLKAL</sequence>
<protein>
    <recommendedName>
        <fullName evidence="2">Activator of Hsp90 ATPase AHSA1-like N-terminal domain-containing protein</fullName>
    </recommendedName>
</protein>
<keyword evidence="4" id="KW-1185">Reference proteome</keyword>
<dbReference type="RefSeq" id="XP_004988094.1">
    <property type="nucleotide sequence ID" value="XM_004988037.1"/>
</dbReference>
<dbReference type="EMBL" id="GL832992">
    <property type="protein sequence ID" value="EGD80304.1"/>
    <property type="molecule type" value="Genomic_DNA"/>
</dbReference>
<dbReference type="InterPro" id="IPR036338">
    <property type="entry name" value="Aha1"/>
</dbReference>
<dbReference type="Proteomes" id="UP000007799">
    <property type="component" value="Unassembled WGS sequence"/>
</dbReference>
<dbReference type="GeneID" id="16068620"/>
<feature type="domain" description="Activator of Hsp90 ATPase AHSA1-like N-terminal" evidence="2">
    <location>
        <begin position="13"/>
        <end position="110"/>
    </location>
</feature>
<evidence type="ECO:0000313" key="3">
    <source>
        <dbReference type="EMBL" id="EGD80304.1"/>
    </source>
</evidence>
<evidence type="ECO:0000313" key="4">
    <source>
        <dbReference type="Proteomes" id="UP000007799"/>
    </source>
</evidence>
<reference evidence="3" key="1">
    <citation type="submission" date="2009-08" db="EMBL/GenBank/DDBJ databases">
        <title>Annotation of Salpingoeca rosetta.</title>
        <authorList>
            <consortium name="The Broad Institute Genome Sequencing Platform"/>
            <person name="Russ C."/>
            <person name="Cuomo C."/>
            <person name="Burger G."/>
            <person name="Gray M.W."/>
            <person name="Holland P.W.H."/>
            <person name="King N."/>
            <person name="Lang F.B.F."/>
            <person name="Roger A.J."/>
            <person name="Ruiz-Trillo I."/>
            <person name="Young S.K."/>
            <person name="Zeng Q."/>
            <person name="Gargeya S."/>
            <person name="Alvarado L."/>
            <person name="Berlin A."/>
            <person name="Chapman S.B."/>
            <person name="Chen Z."/>
            <person name="Freedman E."/>
            <person name="Gellesch M."/>
            <person name="Goldberg J."/>
            <person name="Griggs A."/>
            <person name="Gujja S."/>
            <person name="Heilman E."/>
            <person name="Heiman D."/>
            <person name="Howarth C."/>
            <person name="Mehta T."/>
            <person name="Neiman D."/>
            <person name="Pearson M."/>
            <person name="Roberts A."/>
            <person name="Saif S."/>
            <person name="Shea T."/>
            <person name="Shenoy N."/>
            <person name="Sisk P."/>
            <person name="Stolte C."/>
            <person name="Sykes S."/>
            <person name="White J."/>
            <person name="Yandava C."/>
            <person name="Haas B."/>
            <person name="Nusbaum C."/>
            <person name="Birren B."/>
        </authorList>
    </citation>
    <scope>NUCLEOTIDE SEQUENCE [LARGE SCALE GENOMIC DNA]</scope>
    <source>
        <strain evidence="3">ATCC 50818</strain>
    </source>
</reference>